<keyword evidence="3 5" id="KW-0863">Zinc-finger</keyword>
<evidence type="ECO:0000256" key="4">
    <source>
        <dbReference type="ARBA" id="ARBA00022833"/>
    </source>
</evidence>
<accession>A0ABQ8W931</accession>
<dbReference type="InterPro" id="IPR036236">
    <property type="entry name" value="Znf_C2H2_sf"/>
</dbReference>
<dbReference type="Proteomes" id="UP001220256">
    <property type="component" value="Unassembled WGS sequence"/>
</dbReference>
<feature type="domain" description="C2H2-type" evidence="7">
    <location>
        <begin position="9"/>
        <end position="38"/>
    </location>
</feature>
<keyword evidence="1" id="KW-0479">Metal-binding</keyword>
<dbReference type="PANTHER" id="PTHR14003:SF22">
    <property type="entry name" value="FINGER DOMAIN PROTEIN, PUTATIVE (AFU_ORTHOLOGUE AFUA_4G11480)-RELATED"/>
    <property type="match status" value="1"/>
</dbReference>
<keyword evidence="9" id="KW-1185">Reference proteome</keyword>
<organism evidence="8 9">
    <name type="scientific">Penicillium chrysogenum</name>
    <name type="common">Penicillium notatum</name>
    <dbReference type="NCBI Taxonomy" id="5076"/>
    <lineage>
        <taxon>Eukaryota</taxon>
        <taxon>Fungi</taxon>
        <taxon>Dikarya</taxon>
        <taxon>Ascomycota</taxon>
        <taxon>Pezizomycotina</taxon>
        <taxon>Eurotiomycetes</taxon>
        <taxon>Eurotiomycetidae</taxon>
        <taxon>Eurotiales</taxon>
        <taxon>Aspergillaceae</taxon>
        <taxon>Penicillium</taxon>
        <taxon>Penicillium chrysogenum species complex</taxon>
    </lineage>
</organism>
<feature type="domain" description="C2H2-type" evidence="7">
    <location>
        <begin position="39"/>
        <end position="68"/>
    </location>
</feature>
<evidence type="ECO:0000256" key="6">
    <source>
        <dbReference type="SAM" id="MobiDB-lite"/>
    </source>
</evidence>
<evidence type="ECO:0000256" key="1">
    <source>
        <dbReference type="ARBA" id="ARBA00022723"/>
    </source>
</evidence>
<dbReference type="InterPro" id="IPR013087">
    <property type="entry name" value="Znf_C2H2_type"/>
</dbReference>
<dbReference type="SUPFAM" id="SSF57667">
    <property type="entry name" value="beta-beta-alpha zinc fingers"/>
    <property type="match status" value="3"/>
</dbReference>
<dbReference type="Gene3D" id="3.30.160.60">
    <property type="entry name" value="Classic Zinc Finger"/>
    <property type="match status" value="4"/>
</dbReference>
<feature type="domain" description="C2H2-type" evidence="7">
    <location>
        <begin position="99"/>
        <end position="129"/>
    </location>
</feature>
<keyword evidence="4" id="KW-0862">Zinc</keyword>
<name>A0ABQ8W931_PENCH</name>
<dbReference type="Pfam" id="PF00096">
    <property type="entry name" value="zf-C2H2"/>
    <property type="match status" value="4"/>
</dbReference>
<evidence type="ECO:0000256" key="3">
    <source>
        <dbReference type="ARBA" id="ARBA00022771"/>
    </source>
</evidence>
<comment type="caution">
    <text evidence="8">The sequence shown here is derived from an EMBL/GenBank/DDBJ whole genome shotgun (WGS) entry which is preliminary data.</text>
</comment>
<feature type="region of interest" description="Disordered" evidence="6">
    <location>
        <begin position="117"/>
        <end position="229"/>
    </location>
</feature>
<proteinExistence type="predicted"/>
<feature type="compositionally biased region" description="Basic residues" evidence="6">
    <location>
        <begin position="201"/>
        <end position="210"/>
    </location>
</feature>
<feature type="compositionally biased region" description="Low complexity" evidence="6">
    <location>
        <begin position="149"/>
        <end position="161"/>
    </location>
</feature>
<feature type="domain" description="C2H2-type" evidence="7">
    <location>
        <begin position="69"/>
        <end position="98"/>
    </location>
</feature>
<sequence length="285" mass="32737">MTPSSRHDFNCSWDRCGKSFKRKSDLCRHYRIHTNERPYHCTITDCNKSFIQRSALTIHLRTHSGEKPHACGHEECQKAFSDSSSLARHRRIHTGNRPYTCREPTCGRSFCRKTTLTKHQHLSHPPESLTRSSEDATSVPIPNGQYMLAQQPSYPQSAPPSHEFYSPQSVQMRSVPVHETTPATLPQNVPVPVASPVHTSHAQHSRHHPHPYPLSQPQQQHEHQQQQRQQCMQMMQQHYGQVSYVDYIPAAYGQATFQAQRIALDQPIVVSYHQDYAYKFSDSPP</sequence>
<evidence type="ECO:0000256" key="5">
    <source>
        <dbReference type="PROSITE-ProRule" id="PRU00042"/>
    </source>
</evidence>
<evidence type="ECO:0000313" key="8">
    <source>
        <dbReference type="EMBL" id="KAJ5260459.1"/>
    </source>
</evidence>
<evidence type="ECO:0000313" key="9">
    <source>
        <dbReference type="Proteomes" id="UP001220256"/>
    </source>
</evidence>
<dbReference type="PROSITE" id="PS00028">
    <property type="entry name" value="ZINC_FINGER_C2H2_1"/>
    <property type="match status" value="4"/>
</dbReference>
<evidence type="ECO:0000256" key="2">
    <source>
        <dbReference type="ARBA" id="ARBA00022737"/>
    </source>
</evidence>
<keyword evidence="2" id="KW-0677">Repeat</keyword>
<protein>
    <submittedName>
        <fullName evidence="8">Zinc finger C2H2</fullName>
    </submittedName>
</protein>
<reference evidence="8 9" key="1">
    <citation type="journal article" date="2023" name="IMA Fungus">
        <title>Comparative genomic study of the Penicillium genus elucidates a diverse pangenome and 15 lateral gene transfer events.</title>
        <authorList>
            <person name="Petersen C."/>
            <person name="Sorensen T."/>
            <person name="Nielsen M.R."/>
            <person name="Sondergaard T.E."/>
            <person name="Sorensen J.L."/>
            <person name="Fitzpatrick D.A."/>
            <person name="Frisvad J.C."/>
            <person name="Nielsen K.L."/>
        </authorList>
    </citation>
    <scope>NUCLEOTIDE SEQUENCE [LARGE SCALE GENOMIC DNA]</scope>
    <source>
        <strain evidence="8 9">IBT 3361</strain>
    </source>
</reference>
<dbReference type="EMBL" id="JAPVEB010000008">
    <property type="protein sequence ID" value="KAJ5260459.1"/>
    <property type="molecule type" value="Genomic_DNA"/>
</dbReference>
<gene>
    <name evidence="8" type="ORF">N7505_009840</name>
</gene>
<evidence type="ECO:0000259" key="7">
    <source>
        <dbReference type="PROSITE" id="PS50157"/>
    </source>
</evidence>
<dbReference type="PROSITE" id="PS50157">
    <property type="entry name" value="ZINC_FINGER_C2H2_2"/>
    <property type="match status" value="4"/>
</dbReference>
<dbReference type="PANTHER" id="PTHR14003">
    <property type="entry name" value="TRANSCRIPTIONAL REPRESSOR PROTEIN YY"/>
    <property type="match status" value="1"/>
</dbReference>
<dbReference type="SMART" id="SM00355">
    <property type="entry name" value="ZnF_C2H2"/>
    <property type="match status" value="4"/>
</dbReference>